<evidence type="ECO:0000313" key="9">
    <source>
        <dbReference type="EMBL" id="KAB8293755.1"/>
    </source>
</evidence>
<evidence type="ECO:0000256" key="3">
    <source>
        <dbReference type="ARBA" id="ARBA00011182"/>
    </source>
</evidence>
<sequence length="555" mass="61379">MGSIEPDNPNLQYYPQSSANSKYRFSLHPLARNTDNPIPFRPALQYLINTANTTNLPRTLSNRRRTHSASSLDSDGESGDKMSSRNATTSSELHPSIPLINISRSPSPYHPREGSSPTSDSDEEYENWGTSSRRPFLSQEEPKYTGWRWLLYSGGLGQFLFNTTRGWQFYVGVLVFWLGGCGIGLTVMNRIILWTGVYKFPWPMTTTFIELLITHGFIWLSAFLTRLASPVCITAGVSSAVAPSTPFQNSNSPGFRGDGKKQGVLSTFGRLSSASSGGIAGGGLFEFDRAVARQVLPLAIIFVVKVILSNISFAYAQLPIYVMARIGIVPFSLLFTALLGQQKHSASTISSALIASLFLLLGTMKVGIRAPWESIVAGVFSSIFVALYPVQIQRTYKALVAQLVPQGDLIGGFTSSNSLSDFSGSREENRAYWRLLHYTSLLSILIFIPILLLSGELGSVYRNCYFMDVFFHWLMVLCGGTGSWAVFWCTIALTRATSPLTTSFLFVPRAAFLLPIMAGFKMPAYSWIGFGMCWASCGWFLMGRIREGRPIERLR</sequence>
<feature type="transmembrane region" description="Helical" evidence="7">
    <location>
        <begin position="524"/>
        <end position="545"/>
    </location>
</feature>
<feature type="region of interest" description="Disordered" evidence="8">
    <location>
        <begin position="55"/>
        <end position="132"/>
    </location>
</feature>
<dbReference type="OrthoDB" id="5547497at2759"/>
<feature type="transmembrane region" description="Helical" evidence="7">
    <location>
        <begin position="322"/>
        <end position="339"/>
    </location>
</feature>
<name>A0A5N6JXC0_MONLA</name>
<dbReference type="GO" id="GO:0030659">
    <property type="term" value="C:cytoplasmic vesicle membrane"/>
    <property type="evidence" value="ECO:0007669"/>
    <property type="project" value="UniProtKB-SubCell"/>
</dbReference>
<feature type="transmembrane region" description="Helical" evidence="7">
    <location>
        <begin position="435"/>
        <end position="453"/>
    </location>
</feature>
<evidence type="ECO:0000256" key="4">
    <source>
        <dbReference type="ARBA" id="ARBA00022692"/>
    </source>
</evidence>
<feature type="transmembrane region" description="Helical" evidence="7">
    <location>
        <begin position="500"/>
        <end position="518"/>
    </location>
</feature>
<gene>
    <name evidence="9" type="ORF">EYC80_009240</name>
</gene>
<evidence type="ECO:0000313" key="10">
    <source>
        <dbReference type="Proteomes" id="UP000326757"/>
    </source>
</evidence>
<comment type="subcellular location">
    <subcellularLocation>
        <location evidence="7">Golgi apparatus membrane</location>
        <topology evidence="7">Multi-pass membrane protein</topology>
    </subcellularLocation>
    <subcellularLocation>
        <location evidence="7">Cytoplasmic vesicle membrane</location>
        <topology evidence="7">Multi-pass membrane protein</topology>
    </subcellularLocation>
    <subcellularLocation>
        <location evidence="7">Endoplasmic reticulum membrane</location>
        <topology evidence="7">Multi-pass membrane protein</topology>
    </subcellularLocation>
</comment>
<feature type="transmembrane region" description="Helical" evidence="7">
    <location>
        <begin position="473"/>
        <end position="493"/>
    </location>
</feature>
<dbReference type="InterPro" id="IPR050186">
    <property type="entry name" value="TPT_transporter"/>
</dbReference>
<keyword evidence="10" id="KW-1185">Reference proteome</keyword>
<organism evidence="9 10">
    <name type="scientific">Monilinia laxa</name>
    <name type="common">Brown rot fungus</name>
    <name type="synonym">Sclerotinia laxa</name>
    <dbReference type="NCBI Taxonomy" id="61186"/>
    <lineage>
        <taxon>Eukaryota</taxon>
        <taxon>Fungi</taxon>
        <taxon>Dikarya</taxon>
        <taxon>Ascomycota</taxon>
        <taxon>Pezizomycotina</taxon>
        <taxon>Leotiomycetes</taxon>
        <taxon>Helotiales</taxon>
        <taxon>Sclerotiniaceae</taxon>
        <taxon>Monilinia</taxon>
    </lineage>
</organism>
<keyword evidence="4 7" id="KW-0812">Transmembrane</keyword>
<feature type="transmembrane region" description="Helical" evidence="7">
    <location>
        <begin position="346"/>
        <end position="364"/>
    </location>
</feature>
<keyword evidence="7" id="KW-0813">Transport</keyword>
<evidence type="ECO:0000256" key="6">
    <source>
        <dbReference type="ARBA" id="ARBA00023136"/>
    </source>
</evidence>
<evidence type="ECO:0000256" key="1">
    <source>
        <dbReference type="ARBA" id="ARBA00003420"/>
    </source>
</evidence>
<keyword evidence="5 7" id="KW-1133">Transmembrane helix</keyword>
<keyword evidence="7" id="KW-0968">Cytoplasmic vesicle</keyword>
<comment type="subunit">
    <text evidence="3 7">Homooligomer.</text>
</comment>
<feature type="transmembrane region" description="Helical" evidence="7">
    <location>
        <begin position="169"/>
        <end position="188"/>
    </location>
</feature>
<keyword evidence="7" id="KW-0762">Sugar transport</keyword>
<comment type="similarity">
    <text evidence="2 7">Belongs to the TPT transporter family. SLC35D subfamily.</text>
</comment>
<protein>
    <recommendedName>
        <fullName evidence="7">GDP-mannose transporter</fullName>
        <shortName evidence="7">GMT</shortName>
    </recommendedName>
</protein>
<dbReference type="Proteomes" id="UP000326757">
    <property type="component" value="Unassembled WGS sequence"/>
</dbReference>
<dbReference type="GO" id="GO:0000139">
    <property type="term" value="C:Golgi membrane"/>
    <property type="evidence" value="ECO:0007669"/>
    <property type="project" value="UniProtKB-SubCell"/>
</dbReference>
<dbReference type="PANTHER" id="PTHR11132">
    <property type="entry name" value="SOLUTE CARRIER FAMILY 35"/>
    <property type="match status" value="1"/>
</dbReference>
<proteinExistence type="inferred from homology"/>
<comment type="function">
    <text evidence="1 7">Involved in the import of GDP-mannose from the cytoplasm into the Golgi lumen.</text>
</comment>
<feature type="transmembrane region" description="Helical" evidence="7">
    <location>
        <begin position="370"/>
        <end position="390"/>
    </location>
</feature>
<evidence type="ECO:0000256" key="7">
    <source>
        <dbReference type="RuleBase" id="RU367097"/>
    </source>
</evidence>
<accession>A0A5N6JXC0</accession>
<keyword evidence="6 7" id="KW-0472">Membrane</keyword>
<feature type="transmembrane region" description="Helical" evidence="7">
    <location>
        <begin position="200"/>
        <end position="220"/>
    </location>
</feature>
<dbReference type="AlphaFoldDB" id="A0A5N6JXC0"/>
<evidence type="ECO:0000256" key="2">
    <source>
        <dbReference type="ARBA" id="ARBA00010425"/>
    </source>
</evidence>
<evidence type="ECO:0000256" key="5">
    <source>
        <dbReference type="ARBA" id="ARBA00022989"/>
    </source>
</evidence>
<feature type="compositionally biased region" description="Polar residues" evidence="8">
    <location>
        <begin position="84"/>
        <end position="93"/>
    </location>
</feature>
<dbReference type="GO" id="GO:0005789">
    <property type="term" value="C:endoplasmic reticulum membrane"/>
    <property type="evidence" value="ECO:0007669"/>
    <property type="project" value="UniProtKB-SubCell"/>
</dbReference>
<evidence type="ECO:0000256" key="8">
    <source>
        <dbReference type="SAM" id="MobiDB-lite"/>
    </source>
</evidence>
<keyword evidence="7" id="KW-0333">Golgi apparatus</keyword>
<reference evidence="9 10" key="1">
    <citation type="submission" date="2019-06" db="EMBL/GenBank/DDBJ databases">
        <title>Genome Sequence of the Brown Rot Fungal Pathogen Monilinia laxa.</title>
        <authorList>
            <person name="De Miccolis Angelini R.M."/>
            <person name="Landi L."/>
            <person name="Abate D."/>
            <person name="Pollastro S."/>
            <person name="Romanazzi G."/>
            <person name="Faretra F."/>
        </authorList>
    </citation>
    <scope>NUCLEOTIDE SEQUENCE [LARGE SCALE GENOMIC DNA]</scope>
    <source>
        <strain evidence="9 10">Mlax316</strain>
    </source>
</reference>
<keyword evidence="7" id="KW-0256">Endoplasmic reticulum</keyword>
<dbReference type="EMBL" id="VIGI01000011">
    <property type="protein sequence ID" value="KAB8293755.1"/>
    <property type="molecule type" value="Genomic_DNA"/>
</dbReference>
<feature type="transmembrane region" description="Helical" evidence="7">
    <location>
        <begin position="295"/>
        <end position="316"/>
    </location>
</feature>
<comment type="caution">
    <text evidence="9">The sequence shown here is derived from an EMBL/GenBank/DDBJ whole genome shotgun (WGS) entry which is preliminary data.</text>
</comment>